<keyword evidence="1" id="KW-0472">Membrane</keyword>
<evidence type="ECO:0000313" key="3">
    <source>
        <dbReference type="Proteomes" id="UP000019331"/>
    </source>
</evidence>
<comment type="function">
    <text evidence="1">Involved in the import of queuosine (Q) precursors, required for Q precursor salvage.</text>
</comment>
<dbReference type="PANTHER" id="PTHR34300:SF2">
    <property type="entry name" value="QUEUOSINE PRECURSOR TRANSPORTER-RELATED"/>
    <property type="match status" value="1"/>
</dbReference>
<dbReference type="EMBL" id="CP005851">
    <property type="protein sequence ID" value="AHH09897.1"/>
    <property type="molecule type" value="Genomic_DNA"/>
</dbReference>
<evidence type="ECO:0000313" key="2">
    <source>
        <dbReference type="EMBL" id="AHH09897.1"/>
    </source>
</evidence>
<organism evidence="2 3">
    <name type="scientific">Borrelia parkeri SLO</name>
    <dbReference type="NCBI Taxonomy" id="1313294"/>
    <lineage>
        <taxon>Bacteria</taxon>
        <taxon>Pseudomonadati</taxon>
        <taxon>Spirochaetota</taxon>
        <taxon>Spirochaetia</taxon>
        <taxon>Spirochaetales</taxon>
        <taxon>Borreliaceae</taxon>
        <taxon>Borrelia</taxon>
    </lineage>
</organism>
<reference evidence="2" key="1">
    <citation type="submission" date="2016-10" db="EMBL/GenBank/DDBJ databases">
        <title>Comparative Genomics of Relapsing Fever Spirochetes.</title>
        <authorList>
            <person name="Schwan T.G."/>
            <person name="Raffel S.J."/>
            <person name="Porcella S.F."/>
            <person name="Martens C.A."/>
            <person name="Bruno D.P."/>
            <person name="Ricklefs S.M."/>
            <person name="Barbian K.B."/>
        </authorList>
    </citation>
    <scope>NUCLEOTIDE SEQUENCE</scope>
    <source>
        <strain evidence="2">SLO</strain>
    </source>
</reference>
<feature type="transmembrane region" description="Helical" evidence="1">
    <location>
        <begin position="58"/>
        <end position="79"/>
    </location>
</feature>
<proteinExistence type="inferred from homology"/>
<sequence>MMQGVLLNNEILWFIMLICTYSILIIIYKLFGKKGLFAWVTSSVIIANIQVLKQITIFGFNATLGNIIYASSYVATDILSEFYGRKISKKAVYIGFISFIAFAFITNIQLYFSTSSSDIYLKSLESIFSSIPILLVASIIAYIISQLNDIYLYQFIKDKFPKFLFIRSNGSTLVSELIDTIIFVSIATYFNIFPKEAYLDIVISTYFIKGFAGILGTPFIYIAKCVYQNKKNSI</sequence>
<comment type="similarity">
    <text evidence="1">Belongs to the vitamin uptake transporter (VUT/ECF) (TC 2.A.88) family. Q precursor transporter subfamily.</text>
</comment>
<keyword evidence="1" id="KW-0812">Transmembrane</keyword>
<dbReference type="PANTHER" id="PTHR34300">
    <property type="entry name" value="QUEUOSINE PRECURSOR TRANSPORTER-RELATED"/>
    <property type="match status" value="1"/>
</dbReference>
<keyword evidence="3" id="KW-1185">Reference proteome</keyword>
<dbReference type="NCBIfam" id="TIGR00697">
    <property type="entry name" value="queuosine precursor transporter"/>
    <property type="match status" value="1"/>
</dbReference>
<keyword evidence="1" id="KW-1133">Transmembrane helix</keyword>
<name>A0ABN4CBU7_BORPR</name>
<keyword evidence="1" id="KW-1003">Cell membrane</keyword>
<feature type="transmembrane region" description="Helical" evidence="1">
    <location>
        <begin position="36"/>
        <end position="52"/>
    </location>
</feature>
<dbReference type="Proteomes" id="UP000019331">
    <property type="component" value="Chromosome"/>
</dbReference>
<gene>
    <name evidence="2" type="ORF">BPA_0058300</name>
</gene>
<feature type="transmembrane region" description="Helical" evidence="1">
    <location>
        <begin position="12"/>
        <end position="31"/>
    </location>
</feature>
<feature type="transmembrane region" description="Helical" evidence="1">
    <location>
        <begin position="173"/>
        <end position="192"/>
    </location>
</feature>
<protein>
    <recommendedName>
        <fullName evidence="1">Probable queuosine precursor transporter</fullName>
        <shortName evidence="1">Q precursor transporter</shortName>
    </recommendedName>
</protein>
<dbReference type="HAMAP" id="MF_02088">
    <property type="entry name" value="Q_prec_transport"/>
    <property type="match status" value="1"/>
</dbReference>
<feature type="transmembrane region" description="Helical" evidence="1">
    <location>
        <begin position="131"/>
        <end position="152"/>
    </location>
</feature>
<accession>A0ABN4CBU7</accession>
<dbReference type="InterPro" id="IPR003744">
    <property type="entry name" value="YhhQ"/>
</dbReference>
<evidence type="ECO:0000256" key="1">
    <source>
        <dbReference type="HAMAP-Rule" id="MF_02088"/>
    </source>
</evidence>
<dbReference type="Pfam" id="PF02592">
    <property type="entry name" value="Vut_1"/>
    <property type="match status" value="1"/>
</dbReference>
<keyword evidence="1" id="KW-0813">Transport</keyword>
<feature type="transmembrane region" description="Helical" evidence="1">
    <location>
        <begin position="198"/>
        <end position="223"/>
    </location>
</feature>
<feature type="transmembrane region" description="Helical" evidence="1">
    <location>
        <begin position="91"/>
        <end position="111"/>
    </location>
</feature>
<comment type="subcellular location">
    <subcellularLocation>
        <location evidence="1">Cell membrane</location>
        <topology evidence="1">Multi-pass membrane protein</topology>
    </subcellularLocation>
</comment>